<dbReference type="PANTHER" id="PTHR22835:SF555">
    <property type="entry name" value="GDSL-LIKE LIPASE_ACYLHYDROLASE"/>
    <property type="match status" value="1"/>
</dbReference>
<gene>
    <name evidence="4" type="ORF">Syun_024071</name>
</gene>
<comment type="similarity">
    <text evidence="1">Belongs to the 'GDSL' lipolytic enzyme family.</text>
</comment>
<proteinExistence type="inferred from homology"/>
<dbReference type="InterPro" id="IPR036514">
    <property type="entry name" value="SGNH_hydro_sf"/>
</dbReference>
<accession>A0AAP0I3S8</accession>
<comment type="caution">
    <text evidence="4">The sequence shown here is derived from an EMBL/GenBank/DDBJ whole genome shotgun (WGS) entry which is preliminary data.</text>
</comment>
<feature type="signal peptide" evidence="3">
    <location>
        <begin position="1"/>
        <end position="18"/>
    </location>
</feature>
<dbReference type="InterPro" id="IPR001087">
    <property type="entry name" value="GDSL"/>
</dbReference>
<evidence type="ECO:0000256" key="1">
    <source>
        <dbReference type="ARBA" id="ARBA00008668"/>
    </source>
</evidence>
<evidence type="ECO:0000313" key="5">
    <source>
        <dbReference type="Proteomes" id="UP001420932"/>
    </source>
</evidence>
<organism evidence="4 5">
    <name type="scientific">Stephania yunnanensis</name>
    <dbReference type="NCBI Taxonomy" id="152371"/>
    <lineage>
        <taxon>Eukaryota</taxon>
        <taxon>Viridiplantae</taxon>
        <taxon>Streptophyta</taxon>
        <taxon>Embryophyta</taxon>
        <taxon>Tracheophyta</taxon>
        <taxon>Spermatophyta</taxon>
        <taxon>Magnoliopsida</taxon>
        <taxon>Ranunculales</taxon>
        <taxon>Menispermaceae</taxon>
        <taxon>Menispermoideae</taxon>
        <taxon>Cissampelideae</taxon>
        <taxon>Stephania</taxon>
    </lineage>
</organism>
<name>A0AAP0I3S8_9MAGN</name>
<evidence type="ECO:0000313" key="4">
    <source>
        <dbReference type="EMBL" id="KAK9108060.1"/>
    </source>
</evidence>
<dbReference type="PANTHER" id="PTHR22835">
    <property type="entry name" value="ZINC FINGER FYVE DOMAIN CONTAINING PROTEIN"/>
    <property type="match status" value="1"/>
</dbReference>
<dbReference type="SUPFAM" id="SSF52266">
    <property type="entry name" value="SGNH hydrolase"/>
    <property type="match status" value="1"/>
</dbReference>
<keyword evidence="5" id="KW-1185">Reference proteome</keyword>
<evidence type="ECO:0000256" key="3">
    <source>
        <dbReference type="SAM" id="SignalP"/>
    </source>
</evidence>
<dbReference type="Proteomes" id="UP001420932">
    <property type="component" value="Unassembled WGS sequence"/>
</dbReference>
<dbReference type="Pfam" id="PF00657">
    <property type="entry name" value="Lipase_GDSL"/>
    <property type="match status" value="1"/>
</dbReference>
<keyword evidence="2" id="KW-0325">Glycoprotein</keyword>
<sequence>MLLKLMMIALAILSRGSASNHCNFPSIYNFGDSNSDTGGGSAAFAAVPPPNGVTFFGKPSGRRCDGRLIIDFIAEEVKLPYLSAYLDSVGARSFKHGANFGIGGASIRPGGYSPFNLGIQISQFQQFKARTVDLYNHHNNKATLPNPEDFSSALYALDIGQNDLSYGFQHTSEDQVRASIPDILHHLITAIQRHIRVETGQFGSEWVREDSNEVAQEFNRQLKTLLTQLETRLPNAVIKYVDVYSAKYALISDAKNQGFVDPMKFCCGSYYGCHVDCGKRVVVNGTLYGDACSDPWAHISWDGVHYSEAANRWVARHIINGSILDPQRSLEPTIFP</sequence>
<dbReference type="Gene3D" id="3.40.50.1110">
    <property type="entry name" value="SGNH hydrolase"/>
    <property type="match status" value="1"/>
</dbReference>
<dbReference type="AlphaFoldDB" id="A0AAP0I3S8"/>
<keyword evidence="3" id="KW-0732">Signal</keyword>
<reference evidence="4 5" key="1">
    <citation type="submission" date="2024-01" db="EMBL/GenBank/DDBJ databases">
        <title>Genome assemblies of Stephania.</title>
        <authorList>
            <person name="Yang L."/>
        </authorList>
    </citation>
    <scope>NUCLEOTIDE SEQUENCE [LARGE SCALE GENOMIC DNA]</scope>
    <source>
        <strain evidence="4">YNDBR</strain>
        <tissue evidence="4">Leaf</tissue>
    </source>
</reference>
<dbReference type="EMBL" id="JBBNAF010000010">
    <property type="protein sequence ID" value="KAK9108060.1"/>
    <property type="molecule type" value="Genomic_DNA"/>
</dbReference>
<dbReference type="GO" id="GO:0016788">
    <property type="term" value="F:hydrolase activity, acting on ester bonds"/>
    <property type="evidence" value="ECO:0007669"/>
    <property type="project" value="InterPro"/>
</dbReference>
<protein>
    <submittedName>
        <fullName evidence="4">Uncharacterized protein</fullName>
    </submittedName>
</protein>
<evidence type="ECO:0000256" key="2">
    <source>
        <dbReference type="ARBA" id="ARBA00023180"/>
    </source>
</evidence>
<feature type="chain" id="PRO_5043042397" evidence="3">
    <location>
        <begin position="19"/>
        <end position="336"/>
    </location>
</feature>